<keyword evidence="2" id="KW-0479">Metal-binding</keyword>
<dbReference type="PANTHER" id="PTHR10849:SF35">
    <property type="entry name" value="FORMATE HYDROGENLYASE SUBUNIT 6-RELATED"/>
    <property type="match status" value="1"/>
</dbReference>
<evidence type="ECO:0000256" key="3">
    <source>
        <dbReference type="ARBA" id="ARBA00022737"/>
    </source>
</evidence>
<sequence length="165" mass="18637">MVKFLKILPISAKIGTVTVMYPYDRPLVTESFRGAIEVDPGKCVGCGACTRICPPKALSFIQEGETLILRYFVGRCIFCGMCADTCPEKAIKITKEFELASSSLYELYSDVQHSLSTCRRCGKKFVTRKLMNKVKNLVKELPEELLELCPNCRRIESLLRTTNLR</sequence>
<accession>A0A7C4CZZ6</accession>
<reference evidence="7" key="1">
    <citation type="journal article" date="2020" name="mSystems">
        <title>Genome- and Community-Level Interaction Insights into Carbon Utilization and Element Cycling Functions of Hydrothermarchaeota in Hydrothermal Sediment.</title>
        <authorList>
            <person name="Zhou Z."/>
            <person name="Liu Y."/>
            <person name="Xu W."/>
            <person name="Pan J."/>
            <person name="Luo Z.H."/>
            <person name="Li M."/>
        </authorList>
    </citation>
    <scope>NUCLEOTIDE SEQUENCE [LARGE SCALE GENOMIC DNA]</scope>
    <source>
        <strain evidence="7">SpSt-658</strain>
    </source>
</reference>
<keyword evidence="1" id="KW-0004">4Fe-4S</keyword>
<dbReference type="PROSITE" id="PS00198">
    <property type="entry name" value="4FE4S_FER_1"/>
    <property type="match status" value="2"/>
</dbReference>
<organism evidence="7">
    <name type="scientific">Ignisphaera aggregans</name>
    <dbReference type="NCBI Taxonomy" id="334771"/>
    <lineage>
        <taxon>Archaea</taxon>
        <taxon>Thermoproteota</taxon>
        <taxon>Thermoprotei</taxon>
        <taxon>Desulfurococcales</taxon>
        <taxon>Desulfurococcaceae</taxon>
        <taxon>Ignisphaera</taxon>
    </lineage>
</organism>
<dbReference type="InterPro" id="IPR017900">
    <property type="entry name" value="4Fe4S_Fe_S_CS"/>
</dbReference>
<keyword evidence="4" id="KW-0408">Iron</keyword>
<dbReference type="PANTHER" id="PTHR10849">
    <property type="entry name" value="NADH DEHYDROGENASE UBIQUINONE IRON-SULFUR PROTEIN 8, MITOCHONDRIAL"/>
    <property type="match status" value="1"/>
</dbReference>
<evidence type="ECO:0000313" key="7">
    <source>
        <dbReference type="EMBL" id="HGM06860.1"/>
    </source>
</evidence>
<keyword evidence="5" id="KW-0411">Iron-sulfur</keyword>
<evidence type="ECO:0000256" key="4">
    <source>
        <dbReference type="ARBA" id="ARBA00023004"/>
    </source>
</evidence>
<dbReference type="InterPro" id="IPR017896">
    <property type="entry name" value="4Fe4S_Fe-S-bd"/>
</dbReference>
<gene>
    <name evidence="7" type="ORF">ENU31_00420</name>
</gene>
<dbReference type="GO" id="GO:0009060">
    <property type="term" value="P:aerobic respiration"/>
    <property type="evidence" value="ECO:0007669"/>
    <property type="project" value="TreeGrafter"/>
</dbReference>
<dbReference type="GO" id="GO:0051539">
    <property type="term" value="F:4 iron, 4 sulfur cluster binding"/>
    <property type="evidence" value="ECO:0007669"/>
    <property type="project" value="UniProtKB-KW"/>
</dbReference>
<evidence type="ECO:0000256" key="1">
    <source>
        <dbReference type="ARBA" id="ARBA00022485"/>
    </source>
</evidence>
<dbReference type="GO" id="GO:0003954">
    <property type="term" value="F:NADH dehydrogenase activity"/>
    <property type="evidence" value="ECO:0007669"/>
    <property type="project" value="TreeGrafter"/>
</dbReference>
<evidence type="ECO:0000256" key="2">
    <source>
        <dbReference type="ARBA" id="ARBA00022723"/>
    </source>
</evidence>
<proteinExistence type="predicted"/>
<evidence type="ECO:0000259" key="6">
    <source>
        <dbReference type="PROSITE" id="PS51379"/>
    </source>
</evidence>
<dbReference type="InterPro" id="IPR010226">
    <property type="entry name" value="NADH_quinone_OxRdtase_chainI"/>
</dbReference>
<evidence type="ECO:0000256" key="5">
    <source>
        <dbReference type="ARBA" id="ARBA00023014"/>
    </source>
</evidence>
<comment type="caution">
    <text evidence="7">The sequence shown here is derived from an EMBL/GenBank/DDBJ whole genome shotgun (WGS) entry which is preliminary data.</text>
</comment>
<name>A0A7C4CZZ6_9CREN</name>
<feature type="domain" description="4Fe-4S ferredoxin-type" evidence="6">
    <location>
        <begin position="67"/>
        <end position="96"/>
    </location>
</feature>
<dbReference type="SUPFAM" id="SSF54862">
    <property type="entry name" value="4Fe-4S ferredoxins"/>
    <property type="match status" value="1"/>
</dbReference>
<dbReference type="Pfam" id="PF13237">
    <property type="entry name" value="Fer4_10"/>
    <property type="match status" value="1"/>
</dbReference>
<dbReference type="EMBL" id="DTCA01000018">
    <property type="protein sequence ID" value="HGM06860.1"/>
    <property type="molecule type" value="Genomic_DNA"/>
</dbReference>
<dbReference type="AlphaFoldDB" id="A0A7C4CZZ6"/>
<keyword evidence="3" id="KW-0677">Repeat</keyword>
<dbReference type="GO" id="GO:0046872">
    <property type="term" value="F:metal ion binding"/>
    <property type="evidence" value="ECO:0007669"/>
    <property type="project" value="UniProtKB-KW"/>
</dbReference>
<dbReference type="GO" id="GO:0016020">
    <property type="term" value="C:membrane"/>
    <property type="evidence" value="ECO:0007669"/>
    <property type="project" value="InterPro"/>
</dbReference>
<feature type="domain" description="4Fe-4S ferredoxin-type" evidence="6">
    <location>
        <begin position="34"/>
        <end position="63"/>
    </location>
</feature>
<protein>
    <submittedName>
        <fullName evidence="7">4Fe-4S dicluster domain-containing protein</fullName>
    </submittedName>
</protein>
<dbReference type="PROSITE" id="PS51379">
    <property type="entry name" value="4FE4S_FER_2"/>
    <property type="match status" value="2"/>
</dbReference>
<dbReference type="Gene3D" id="3.30.70.3270">
    <property type="match status" value="1"/>
</dbReference>